<keyword evidence="4" id="KW-1133">Transmembrane helix</keyword>
<feature type="domain" description="VASt" evidence="5">
    <location>
        <begin position="3"/>
        <end position="199"/>
    </location>
</feature>
<feature type="compositionally biased region" description="Low complexity" evidence="3">
    <location>
        <begin position="197"/>
        <end position="212"/>
    </location>
</feature>
<evidence type="ECO:0000256" key="4">
    <source>
        <dbReference type="SAM" id="Phobius"/>
    </source>
</evidence>
<feature type="transmembrane region" description="Helical" evidence="4">
    <location>
        <begin position="236"/>
        <end position="259"/>
    </location>
</feature>
<accession>A0A7S4RH63</accession>
<dbReference type="PROSITE" id="PS51778">
    <property type="entry name" value="VAST"/>
    <property type="match status" value="1"/>
</dbReference>
<protein>
    <recommendedName>
        <fullName evidence="5">VASt domain-containing protein</fullName>
    </recommendedName>
</protein>
<keyword evidence="2 4" id="KW-0472">Membrane</keyword>
<sequence>MNLTSNIKELHLSCNLDTFYNNFIADDAAHSIPSFQKDNIGDYDIEVTSWQKTENEDGNEIKYRKSGATSDKIRTVTFTHPLSHTMGPSSAKTKKVHRFQRFGSHGSCLEIRTNCYGIPAADCFYLEERWLFESKNTSSSNDNGDEEKEGGITMRCKLQIYYVKSTMFRGFIDKNTKAECKSWCEEYGKMLQKSLQSEAEPTPSAPSPSTTEQHLHNIQGVEKKYTLCGINISKEVLLSIILVLMLASTLLVGFCLFLHSKVKTLEEEMNAWRRGNIMLMQEMRDILVLLHHEAVGSRSILQNALSSSKLSLE</sequence>
<evidence type="ECO:0000259" key="5">
    <source>
        <dbReference type="PROSITE" id="PS51778"/>
    </source>
</evidence>
<dbReference type="PANTHER" id="PTHR47666">
    <property type="entry name" value="PROTEIN VASCULAR ASSOCIATED DEATH 1, CHLOROPLASTIC"/>
    <property type="match status" value="1"/>
</dbReference>
<evidence type="ECO:0000313" key="6">
    <source>
        <dbReference type="EMBL" id="CAE4613764.1"/>
    </source>
</evidence>
<dbReference type="PANTHER" id="PTHR47666:SF1">
    <property type="entry name" value="PROTEIN VASCULAR ASSOCIATED DEATH 1, CHLOROPLASTIC"/>
    <property type="match status" value="1"/>
</dbReference>
<comment type="subcellular location">
    <subcellularLocation>
        <location evidence="1">Membrane</location>
    </subcellularLocation>
</comment>
<feature type="region of interest" description="Disordered" evidence="3">
    <location>
        <begin position="195"/>
        <end position="214"/>
    </location>
</feature>
<evidence type="ECO:0000256" key="1">
    <source>
        <dbReference type="ARBA" id="ARBA00004370"/>
    </source>
</evidence>
<reference evidence="6" key="1">
    <citation type="submission" date="2021-01" db="EMBL/GenBank/DDBJ databases">
        <authorList>
            <person name="Corre E."/>
            <person name="Pelletier E."/>
            <person name="Niang G."/>
            <person name="Scheremetjew M."/>
            <person name="Finn R."/>
            <person name="Kale V."/>
            <person name="Holt S."/>
            <person name="Cochrane G."/>
            <person name="Meng A."/>
            <person name="Brown T."/>
            <person name="Cohen L."/>
        </authorList>
    </citation>
    <scope>NUCLEOTIDE SEQUENCE</scope>
    <source>
        <strain evidence="6">GSO104</strain>
    </source>
</reference>
<dbReference type="AlphaFoldDB" id="A0A7S4RH63"/>
<organism evidence="6">
    <name type="scientific">Ditylum brightwellii</name>
    <dbReference type="NCBI Taxonomy" id="49249"/>
    <lineage>
        <taxon>Eukaryota</taxon>
        <taxon>Sar</taxon>
        <taxon>Stramenopiles</taxon>
        <taxon>Ochrophyta</taxon>
        <taxon>Bacillariophyta</taxon>
        <taxon>Mediophyceae</taxon>
        <taxon>Lithodesmiophycidae</taxon>
        <taxon>Lithodesmiales</taxon>
        <taxon>Lithodesmiaceae</taxon>
        <taxon>Ditylum</taxon>
    </lineage>
</organism>
<evidence type="ECO:0000256" key="2">
    <source>
        <dbReference type="ARBA" id="ARBA00023136"/>
    </source>
</evidence>
<dbReference type="EMBL" id="HBNS01023188">
    <property type="protein sequence ID" value="CAE4613764.1"/>
    <property type="molecule type" value="Transcribed_RNA"/>
</dbReference>
<evidence type="ECO:0000256" key="3">
    <source>
        <dbReference type="SAM" id="MobiDB-lite"/>
    </source>
</evidence>
<proteinExistence type="predicted"/>
<dbReference type="Pfam" id="PF16016">
    <property type="entry name" value="VASt"/>
    <property type="match status" value="1"/>
</dbReference>
<dbReference type="InterPro" id="IPR031968">
    <property type="entry name" value="VASt"/>
</dbReference>
<name>A0A7S4RH63_9STRA</name>
<keyword evidence="4" id="KW-0812">Transmembrane</keyword>
<gene>
    <name evidence="6" type="ORF">DBRI00130_LOCUS18332</name>
</gene>
<dbReference type="GO" id="GO:0016020">
    <property type="term" value="C:membrane"/>
    <property type="evidence" value="ECO:0007669"/>
    <property type="project" value="UniProtKB-SubCell"/>
</dbReference>